<accession>A0A137NZH6</accession>
<evidence type="ECO:0000313" key="7">
    <source>
        <dbReference type="EMBL" id="KXN68157.1"/>
    </source>
</evidence>
<feature type="compositionally biased region" description="Basic residues" evidence="4">
    <location>
        <begin position="88"/>
        <end position="102"/>
    </location>
</feature>
<feature type="compositionally biased region" description="Basic and acidic residues" evidence="4">
    <location>
        <begin position="1"/>
        <end position="87"/>
    </location>
</feature>
<organism evidence="7 8">
    <name type="scientific">Conidiobolus coronatus (strain ATCC 28846 / CBS 209.66 / NRRL 28638)</name>
    <name type="common">Delacroixia coronata</name>
    <dbReference type="NCBI Taxonomy" id="796925"/>
    <lineage>
        <taxon>Eukaryota</taxon>
        <taxon>Fungi</taxon>
        <taxon>Fungi incertae sedis</taxon>
        <taxon>Zoopagomycota</taxon>
        <taxon>Entomophthoromycotina</taxon>
        <taxon>Entomophthoromycetes</taxon>
        <taxon>Entomophthorales</taxon>
        <taxon>Ancylistaceae</taxon>
        <taxon>Conidiobolus</taxon>
    </lineage>
</organism>
<feature type="domain" description="Splicing factor Cactin C-terminal" evidence="5">
    <location>
        <begin position="533"/>
        <end position="666"/>
    </location>
</feature>
<evidence type="ECO:0000259" key="5">
    <source>
        <dbReference type="Pfam" id="PF09732"/>
    </source>
</evidence>
<dbReference type="PANTHER" id="PTHR21737">
    <property type="entry name" value="POLYGLUTAMINE BINDING PROTEIN 1/MARVEL MEMBRANE-ASSOCIATING DOMAIN CONTAINING 3"/>
    <property type="match status" value="1"/>
</dbReference>
<keyword evidence="8" id="KW-1185">Reference proteome</keyword>
<proteinExistence type="inferred from homology"/>
<dbReference type="Proteomes" id="UP000070444">
    <property type="component" value="Unassembled WGS sequence"/>
</dbReference>
<dbReference type="Pfam" id="PF10312">
    <property type="entry name" value="Cactin_mid"/>
    <property type="match status" value="1"/>
</dbReference>
<comment type="similarity">
    <text evidence="1">Belongs to the CACTIN family.</text>
</comment>
<evidence type="ECO:0000256" key="2">
    <source>
        <dbReference type="ARBA" id="ARBA00034534"/>
    </source>
</evidence>
<dbReference type="InterPro" id="IPR019134">
    <property type="entry name" value="Cactin_C"/>
</dbReference>
<feature type="domain" description="Splicing factor cactin central" evidence="6">
    <location>
        <begin position="186"/>
        <end position="385"/>
    </location>
</feature>
<evidence type="ECO:0000256" key="3">
    <source>
        <dbReference type="SAM" id="Coils"/>
    </source>
</evidence>
<dbReference type="STRING" id="796925.A0A137NZH6"/>
<dbReference type="EMBL" id="KQ964591">
    <property type="protein sequence ID" value="KXN68157.1"/>
    <property type="molecule type" value="Genomic_DNA"/>
</dbReference>
<dbReference type="SMART" id="SM01050">
    <property type="entry name" value="CactinC_cactus"/>
    <property type="match status" value="1"/>
</dbReference>
<dbReference type="OrthoDB" id="265955at2759"/>
<keyword evidence="3" id="KW-0175">Coiled coil</keyword>
<feature type="region of interest" description="Disordered" evidence="4">
    <location>
        <begin position="1"/>
        <end position="153"/>
    </location>
</feature>
<feature type="coiled-coil region" evidence="3">
    <location>
        <begin position="153"/>
        <end position="180"/>
    </location>
</feature>
<evidence type="ECO:0000256" key="1">
    <source>
        <dbReference type="ARBA" id="ARBA00006895"/>
    </source>
</evidence>
<evidence type="ECO:0000256" key="4">
    <source>
        <dbReference type="SAM" id="MobiDB-lite"/>
    </source>
</evidence>
<evidence type="ECO:0000313" key="8">
    <source>
        <dbReference type="Proteomes" id="UP000070444"/>
    </source>
</evidence>
<sequence length="666" mass="80406">MSSREDKYSSSYRRESDSRRDDNYEKSRSSRDRYDRDDKYKSSKDKYSSDDRHRSSRDRDRDRDDKYSRDSERKSHKSSKDRSDRERRSKRHRSRSRSKSPKRSRDTDFDPSIYAASDILDPSRKFVWKKKEHKDRKNIENPEERQKFEDRRREENKLEIEKITQRRRQREDERRLIQEEKDRQLRLTDIQQLGDWETRETQFHLEQARKRAEIRIRDNRAEPIDLLAIHLKLSQQNSDYNISGLNIQQFDEDFSLEIDMKEPFLIFDNLPLHKVESLQKDIRMYLTLEQNPEALDFWNSLMIVCEDKLEELRANDLPLLSRVPEEVMEKIHKMLVDKNLQELDSLEKDIEIKLTSSSQINTDFWDQVLKSLKIWRAKLKLRIRHDELIEKRLEQLRVKQLRDAEIAQRELELSLKESRENPGQHLEIQRCQSPELFQESSLPSGFDELKVIDPIEDFLQLQELRKSIANRVYVPKKFIKQVNVNEKEQDPDDLAQKQLNELVGTRQIDHNDMELNEEVFDTELALPATSYNWEDKYRPRKPKYVNRVHTGYEWNKYNQTHYDVDNPPPRIVQGYKFNIFYPDLINQPSAKVPPPTYVIQRDPDSSEDNVEETEIIRFCAGPPYEDLAFKIVKRPWEKSHKMGFKSSFDRGVLQLHFFFKRQFYRR</sequence>
<dbReference type="GO" id="GO:0005681">
    <property type="term" value="C:spliceosomal complex"/>
    <property type="evidence" value="ECO:0007669"/>
    <property type="project" value="TreeGrafter"/>
</dbReference>
<evidence type="ECO:0000259" key="6">
    <source>
        <dbReference type="Pfam" id="PF10312"/>
    </source>
</evidence>
<reference evidence="7 8" key="1">
    <citation type="journal article" date="2015" name="Genome Biol. Evol.">
        <title>Phylogenomic analyses indicate that early fungi evolved digesting cell walls of algal ancestors of land plants.</title>
        <authorList>
            <person name="Chang Y."/>
            <person name="Wang S."/>
            <person name="Sekimoto S."/>
            <person name="Aerts A.L."/>
            <person name="Choi C."/>
            <person name="Clum A."/>
            <person name="LaButti K.M."/>
            <person name="Lindquist E.A."/>
            <person name="Yee Ngan C."/>
            <person name="Ohm R.A."/>
            <person name="Salamov A.A."/>
            <person name="Grigoriev I.V."/>
            <person name="Spatafora J.W."/>
            <person name="Berbee M.L."/>
        </authorList>
    </citation>
    <scope>NUCLEOTIDE SEQUENCE [LARGE SCALE GENOMIC DNA]</scope>
    <source>
        <strain evidence="7 8">NRRL 28638</strain>
    </source>
</reference>
<dbReference type="Pfam" id="PF09732">
    <property type="entry name" value="CactinC_cactus"/>
    <property type="match status" value="1"/>
</dbReference>
<dbReference type="InterPro" id="IPR018816">
    <property type="entry name" value="Cactin_central"/>
</dbReference>
<dbReference type="GO" id="GO:0045292">
    <property type="term" value="P:mRNA cis splicing, via spliceosome"/>
    <property type="evidence" value="ECO:0007669"/>
    <property type="project" value="TreeGrafter"/>
</dbReference>
<name>A0A137NZH6_CONC2</name>
<dbReference type="OMA" id="HIDFWND"/>
<dbReference type="GO" id="GO:0005737">
    <property type="term" value="C:cytoplasm"/>
    <property type="evidence" value="ECO:0007669"/>
    <property type="project" value="TreeGrafter"/>
</dbReference>
<protein>
    <recommendedName>
        <fullName evidence="2">Splicing factor Cactin</fullName>
    </recommendedName>
</protein>
<feature type="compositionally biased region" description="Basic and acidic residues" evidence="4">
    <location>
        <begin position="135"/>
        <end position="153"/>
    </location>
</feature>
<dbReference type="AlphaFoldDB" id="A0A137NZH6"/>
<dbReference type="PANTHER" id="PTHR21737:SF4">
    <property type="entry name" value="SPLICING FACTOR CACTIN"/>
    <property type="match status" value="1"/>
</dbReference>
<gene>
    <name evidence="7" type="ORF">CONCODRAFT_60418</name>
</gene>